<keyword evidence="1" id="KW-0472">Membrane</keyword>
<sequence>MAPTECFTFLRTPRPDAETISSISGFAILLTFHIVAGLSLSAVVEAIMFLVSPCETPLSSLVSIFLSSGLLIPLWIVLYPTARYTMGKQLEAVLTDCTRLSRIYYCRCVLVLWSFVRNLNVSAAQDVGGVDSSELSSLKAAVIPVHIFFFAVGSHLSQDKIRARFKLLLTPSELENAYDWCRAYREAVSFRCMIEHAIQSIAIPAIYLTAFGERLEGEPLVHDSTLIKIAMHAVVVGIVTSCYPLPGLPKDTVVAPQHPDPAAAAGMLLAQCSWYLGSYMFTATMTVGIMLLNGRWELGVPSTASFLICTFPAVLTIWVIPDRAGQTLQQKLHSYRNGLLYLQWCCWSLWLLVVVILAETRGPIDSTWLKNGLFGLWIANLAPPETWTRIAKMSTKVWSCVSDFSRLWKGPSA</sequence>
<dbReference type="Proteomes" id="UP000326924">
    <property type="component" value="Unassembled WGS sequence"/>
</dbReference>
<reference evidence="2 3" key="1">
    <citation type="submission" date="2019-09" db="EMBL/GenBank/DDBJ databases">
        <title>Draft genome of the ectomycorrhizal ascomycete Sphaerosporella brunnea.</title>
        <authorList>
            <consortium name="DOE Joint Genome Institute"/>
            <person name="Benucci G.M."/>
            <person name="Marozzi G."/>
            <person name="Antonielli L."/>
            <person name="Sanchez S."/>
            <person name="Marco P."/>
            <person name="Wang X."/>
            <person name="Falini L.B."/>
            <person name="Barry K."/>
            <person name="Haridas S."/>
            <person name="Lipzen A."/>
            <person name="Labutti K."/>
            <person name="Grigoriev I.V."/>
            <person name="Murat C."/>
            <person name="Martin F."/>
            <person name="Albertini E."/>
            <person name="Donnini D."/>
            <person name="Bonito G."/>
        </authorList>
    </citation>
    <scope>NUCLEOTIDE SEQUENCE [LARGE SCALE GENOMIC DNA]</scope>
    <source>
        <strain evidence="2 3">Sb_GMNB300</strain>
    </source>
</reference>
<accession>A0A5J5F647</accession>
<comment type="caution">
    <text evidence="2">The sequence shown here is derived from an EMBL/GenBank/DDBJ whole genome shotgun (WGS) entry which is preliminary data.</text>
</comment>
<dbReference type="EMBL" id="VXIS01000033">
    <property type="protein sequence ID" value="KAA8911647.1"/>
    <property type="molecule type" value="Genomic_DNA"/>
</dbReference>
<name>A0A5J5F647_9PEZI</name>
<dbReference type="InParanoid" id="A0A5J5F647"/>
<keyword evidence="1" id="KW-0812">Transmembrane</keyword>
<evidence type="ECO:0000256" key="1">
    <source>
        <dbReference type="SAM" id="Phobius"/>
    </source>
</evidence>
<organism evidence="2 3">
    <name type="scientific">Sphaerosporella brunnea</name>
    <dbReference type="NCBI Taxonomy" id="1250544"/>
    <lineage>
        <taxon>Eukaryota</taxon>
        <taxon>Fungi</taxon>
        <taxon>Dikarya</taxon>
        <taxon>Ascomycota</taxon>
        <taxon>Pezizomycotina</taxon>
        <taxon>Pezizomycetes</taxon>
        <taxon>Pezizales</taxon>
        <taxon>Pyronemataceae</taxon>
        <taxon>Sphaerosporella</taxon>
    </lineage>
</organism>
<feature type="transmembrane region" description="Helical" evidence="1">
    <location>
        <begin position="341"/>
        <end position="358"/>
    </location>
</feature>
<feature type="transmembrane region" description="Helical" evidence="1">
    <location>
        <begin position="26"/>
        <end position="52"/>
    </location>
</feature>
<evidence type="ECO:0000313" key="2">
    <source>
        <dbReference type="EMBL" id="KAA8911647.1"/>
    </source>
</evidence>
<keyword evidence="1" id="KW-1133">Transmembrane helix</keyword>
<feature type="transmembrane region" description="Helical" evidence="1">
    <location>
        <begin position="268"/>
        <end position="292"/>
    </location>
</feature>
<proteinExistence type="predicted"/>
<feature type="transmembrane region" description="Helical" evidence="1">
    <location>
        <begin position="229"/>
        <end position="248"/>
    </location>
</feature>
<evidence type="ECO:0000313" key="3">
    <source>
        <dbReference type="Proteomes" id="UP000326924"/>
    </source>
</evidence>
<dbReference type="AlphaFoldDB" id="A0A5J5F647"/>
<feature type="transmembrane region" description="Helical" evidence="1">
    <location>
        <begin position="304"/>
        <end position="321"/>
    </location>
</feature>
<keyword evidence="3" id="KW-1185">Reference proteome</keyword>
<gene>
    <name evidence="2" type="ORF">FN846DRAFT_935065</name>
</gene>
<feature type="transmembrane region" description="Helical" evidence="1">
    <location>
        <begin position="58"/>
        <end position="79"/>
    </location>
</feature>
<protein>
    <submittedName>
        <fullName evidence="2">Uncharacterized protein</fullName>
    </submittedName>
</protein>